<name>A0A8E0NCY0_9CAUL</name>
<evidence type="ECO:0000313" key="3">
    <source>
        <dbReference type="Proteomes" id="UP000016569"/>
    </source>
</evidence>
<dbReference type="InterPro" id="IPR026866">
    <property type="entry name" value="CR006_AAA"/>
</dbReference>
<dbReference type="Pfam" id="PF13166">
    <property type="entry name" value="AAA_13"/>
    <property type="match status" value="1"/>
</dbReference>
<evidence type="ECO:0000313" key="2">
    <source>
        <dbReference type="EMBL" id="GAD60050.1"/>
    </source>
</evidence>
<dbReference type="EMBL" id="BATC01000050">
    <property type="protein sequence ID" value="GAD60050.1"/>
    <property type="molecule type" value="Genomic_DNA"/>
</dbReference>
<comment type="caution">
    <text evidence="2">The sequence shown here is derived from an EMBL/GenBank/DDBJ whole genome shotgun (WGS) entry which is preliminary data.</text>
</comment>
<organism evidence="2 3">
    <name type="scientific">Brevundimonas abyssalis TAR-001</name>
    <dbReference type="NCBI Taxonomy" id="1391729"/>
    <lineage>
        <taxon>Bacteria</taxon>
        <taxon>Pseudomonadati</taxon>
        <taxon>Pseudomonadota</taxon>
        <taxon>Alphaproteobacteria</taxon>
        <taxon>Caulobacterales</taxon>
        <taxon>Caulobacteraceae</taxon>
        <taxon>Brevundimonas</taxon>
    </lineage>
</organism>
<keyword evidence="3" id="KW-1185">Reference proteome</keyword>
<dbReference type="Proteomes" id="UP000016569">
    <property type="component" value="Unassembled WGS sequence"/>
</dbReference>
<sequence length="143" mass="15469">MRGVRVFNSDFVEANIGRFEGPLRHILIIGEENKAVAEELKTEIATREDRTRTIAALSASVAKIDSDKGKLFSQIAKTIGEATSGATLRSYRKPDAESAFGKLQAAKLLTDAELEAHRATVRQEQMAAISPLGIPSLGFVDKA</sequence>
<accession>A0A8E0NCY0</accession>
<feature type="domain" description="Protein CR006 P-loop" evidence="1">
    <location>
        <begin position="4"/>
        <end position="137"/>
    </location>
</feature>
<proteinExistence type="predicted"/>
<protein>
    <recommendedName>
        <fullName evidence="1">Protein CR006 P-loop domain-containing protein</fullName>
    </recommendedName>
</protein>
<dbReference type="AlphaFoldDB" id="A0A8E0NCY0"/>
<reference evidence="3" key="1">
    <citation type="journal article" date="2013" name="Genome Announc.">
        <title>Draft Genome Sequence of the Dimorphic Prosthecate Bacterium Brevundimonas abyssalis TAR-001T.</title>
        <authorList>
            <person name="Tsubouchi T."/>
            <person name="Nishi S."/>
            <person name="Usui K."/>
            <person name="Shimane Y."/>
            <person name="Takaki Y."/>
            <person name="Maruyama T."/>
            <person name="Hatada Y."/>
        </authorList>
    </citation>
    <scope>NUCLEOTIDE SEQUENCE [LARGE SCALE GENOMIC DNA]</scope>
    <source>
        <strain evidence="3">TAR-001</strain>
    </source>
</reference>
<evidence type="ECO:0000259" key="1">
    <source>
        <dbReference type="Pfam" id="PF13166"/>
    </source>
</evidence>
<gene>
    <name evidence="2" type="ORF">MBEBAB_2300</name>
</gene>